<evidence type="ECO:0000256" key="1">
    <source>
        <dbReference type="SAM" id="MobiDB-lite"/>
    </source>
</evidence>
<evidence type="ECO:0000256" key="2">
    <source>
        <dbReference type="SAM" id="SignalP"/>
    </source>
</evidence>
<sequence>MSRPPHPTTDRPRSAPRQSMPAAIASLCGLAVALAGCAVTASAGPSGGGVLPATATPTSPPPTDTPLPDPPGGDAARELDPRCAAQFPDTATILDETDLALRPPDWPAVPGWAVLCATEFENATTQVAWYATDPGISRAEVYRTYEHGMLEAGGIAGRAEIAEGEISTGVFPPDHSFWILATRDRYRITWSLDGQYAD</sequence>
<feature type="region of interest" description="Disordered" evidence="1">
    <location>
        <begin position="1"/>
        <end position="20"/>
    </location>
</feature>
<proteinExistence type="predicted"/>
<reference evidence="4" key="1">
    <citation type="journal article" date="2019" name="Int. J. Syst. Evol. Microbiol.">
        <title>The Global Catalogue of Microorganisms (GCM) 10K type strain sequencing project: providing services to taxonomists for standard genome sequencing and annotation.</title>
        <authorList>
            <consortium name="The Broad Institute Genomics Platform"/>
            <consortium name="The Broad Institute Genome Sequencing Center for Infectious Disease"/>
            <person name="Wu L."/>
            <person name="Ma J."/>
        </authorList>
    </citation>
    <scope>NUCLEOTIDE SEQUENCE [LARGE SCALE GENOMIC DNA]</scope>
    <source>
        <strain evidence="4">CGMCC 1.12192</strain>
    </source>
</reference>
<feature type="chain" id="PRO_5046713586" evidence="2">
    <location>
        <begin position="44"/>
        <end position="198"/>
    </location>
</feature>
<accession>A0ABV9R6N1</accession>
<dbReference type="EMBL" id="JBHSJC010000001">
    <property type="protein sequence ID" value="MFC4829116.1"/>
    <property type="molecule type" value="Genomic_DNA"/>
</dbReference>
<keyword evidence="2" id="KW-0732">Signal</keyword>
<dbReference type="Proteomes" id="UP001595960">
    <property type="component" value="Unassembled WGS sequence"/>
</dbReference>
<keyword evidence="4" id="KW-1185">Reference proteome</keyword>
<protein>
    <submittedName>
        <fullName evidence="3">Uncharacterized protein</fullName>
    </submittedName>
</protein>
<dbReference type="RefSeq" id="WP_204392578.1">
    <property type="nucleotide sequence ID" value="NZ_JAFBBW010000001.1"/>
</dbReference>
<feature type="signal peptide" evidence="2">
    <location>
        <begin position="1"/>
        <end position="43"/>
    </location>
</feature>
<comment type="caution">
    <text evidence="3">The sequence shown here is derived from an EMBL/GenBank/DDBJ whole genome shotgun (WGS) entry which is preliminary data.</text>
</comment>
<evidence type="ECO:0000313" key="4">
    <source>
        <dbReference type="Proteomes" id="UP001595960"/>
    </source>
</evidence>
<feature type="region of interest" description="Disordered" evidence="1">
    <location>
        <begin position="44"/>
        <end position="78"/>
    </location>
</feature>
<organism evidence="3 4">
    <name type="scientific">Agromyces aurantiacus</name>
    <dbReference type="NCBI Taxonomy" id="165814"/>
    <lineage>
        <taxon>Bacteria</taxon>
        <taxon>Bacillati</taxon>
        <taxon>Actinomycetota</taxon>
        <taxon>Actinomycetes</taxon>
        <taxon>Micrococcales</taxon>
        <taxon>Microbacteriaceae</taxon>
        <taxon>Agromyces</taxon>
    </lineage>
</organism>
<name>A0ABV9R6N1_9MICO</name>
<feature type="compositionally biased region" description="Pro residues" evidence="1">
    <location>
        <begin position="58"/>
        <end position="71"/>
    </location>
</feature>
<evidence type="ECO:0000313" key="3">
    <source>
        <dbReference type="EMBL" id="MFC4829116.1"/>
    </source>
</evidence>
<gene>
    <name evidence="3" type="ORF">ACFPER_09965</name>
</gene>